<accession>A0A439D1F7</accession>
<evidence type="ECO:0000256" key="1">
    <source>
        <dbReference type="SAM" id="MobiDB-lite"/>
    </source>
</evidence>
<protein>
    <submittedName>
        <fullName evidence="2">Uncharacterized protein</fullName>
    </submittedName>
</protein>
<proteinExistence type="predicted"/>
<dbReference type="EMBL" id="RYZI01000208">
    <property type="protein sequence ID" value="RWA08294.1"/>
    <property type="molecule type" value="Genomic_DNA"/>
</dbReference>
<name>A0A439D1F7_9PEZI</name>
<reference evidence="2 3" key="1">
    <citation type="submission" date="2018-12" db="EMBL/GenBank/DDBJ databases">
        <title>Draft genome sequence of Xylaria grammica IHI A82.</title>
        <authorList>
            <person name="Buettner E."/>
            <person name="Kellner H."/>
        </authorList>
    </citation>
    <scope>NUCLEOTIDE SEQUENCE [LARGE SCALE GENOMIC DNA]</scope>
    <source>
        <strain evidence="2 3">IHI A82</strain>
    </source>
</reference>
<keyword evidence="3" id="KW-1185">Reference proteome</keyword>
<dbReference type="AlphaFoldDB" id="A0A439D1F7"/>
<gene>
    <name evidence="2" type="ORF">EKO27_g6803</name>
</gene>
<organism evidence="2 3">
    <name type="scientific">Xylaria grammica</name>
    <dbReference type="NCBI Taxonomy" id="363999"/>
    <lineage>
        <taxon>Eukaryota</taxon>
        <taxon>Fungi</taxon>
        <taxon>Dikarya</taxon>
        <taxon>Ascomycota</taxon>
        <taxon>Pezizomycotina</taxon>
        <taxon>Sordariomycetes</taxon>
        <taxon>Xylariomycetidae</taxon>
        <taxon>Xylariales</taxon>
        <taxon>Xylariaceae</taxon>
        <taxon>Xylaria</taxon>
    </lineage>
</organism>
<comment type="caution">
    <text evidence="2">The sequence shown here is derived from an EMBL/GenBank/DDBJ whole genome shotgun (WGS) entry which is preliminary data.</text>
</comment>
<sequence>MSSRQSRRQAPVWQQRDDGYYVQVPGDGTLYYVGVDGQKYQVPKVYDMTGLLEPSRRNALQQYLMSRLFYDNHDQLVEFTTATVITDLHYSSSTDPNGQAGPHFGVQLTNPTLRNDDGRSHLLHFRPNAPEHSFFYTKSMSRKQVAKGQDQKALYRHQNKGNDKDKRGPPGGGARAEEQTALEPSFSTSCIYYSPDNFLVSTRYRIPQTAPR</sequence>
<evidence type="ECO:0000313" key="2">
    <source>
        <dbReference type="EMBL" id="RWA08294.1"/>
    </source>
</evidence>
<dbReference type="Proteomes" id="UP000286045">
    <property type="component" value="Unassembled WGS sequence"/>
</dbReference>
<feature type="region of interest" description="Disordered" evidence="1">
    <location>
        <begin position="146"/>
        <end position="181"/>
    </location>
</feature>
<evidence type="ECO:0000313" key="3">
    <source>
        <dbReference type="Proteomes" id="UP000286045"/>
    </source>
</evidence>